<keyword evidence="2 6" id="KW-0032">Aminotransferase</keyword>
<proteinExistence type="predicted"/>
<dbReference type="InterPro" id="IPR015424">
    <property type="entry name" value="PyrdxlP-dep_Trfase"/>
</dbReference>
<dbReference type="Proteomes" id="UP000319836">
    <property type="component" value="Unassembled WGS sequence"/>
</dbReference>
<dbReference type="AlphaFoldDB" id="A0A538U3F8"/>
<dbReference type="InterPro" id="IPR015422">
    <property type="entry name" value="PyrdxlP-dep_Trfase_small"/>
</dbReference>
<dbReference type="CDD" id="cd00609">
    <property type="entry name" value="AAT_like"/>
    <property type="match status" value="1"/>
</dbReference>
<dbReference type="InterPro" id="IPR004839">
    <property type="entry name" value="Aminotransferase_I/II_large"/>
</dbReference>
<dbReference type="InterPro" id="IPR015421">
    <property type="entry name" value="PyrdxlP-dep_Trfase_major"/>
</dbReference>
<evidence type="ECO:0000256" key="4">
    <source>
        <dbReference type="SAM" id="MobiDB-lite"/>
    </source>
</evidence>
<organism evidence="6 7">
    <name type="scientific">Eiseniibacteriota bacterium</name>
    <dbReference type="NCBI Taxonomy" id="2212470"/>
    <lineage>
        <taxon>Bacteria</taxon>
        <taxon>Candidatus Eiseniibacteriota</taxon>
    </lineage>
</organism>
<dbReference type="Pfam" id="PF00155">
    <property type="entry name" value="Aminotran_1_2"/>
    <property type="match status" value="1"/>
</dbReference>
<feature type="region of interest" description="Disordered" evidence="4">
    <location>
        <begin position="1"/>
        <end position="39"/>
    </location>
</feature>
<evidence type="ECO:0000256" key="1">
    <source>
        <dbReference type="ARBA" id="ARBA00001933"/>
    </source>
</evidence>
<dbReference type="EMBL" id="VBPA01000207">
    <property type="protein sequence ID" value="TMQ70417.1"/>
    <property type="molecule type" value="Genomic_DNA"/>
</dbReference>
<dbReference type="Gene3D" id="3.40.640.10">
    <property type="entry name" value="Type I PLP-dependent aspartate aminotransferase-like (Major domain)"/>
    <property type="match status" value="1"/>
</dbReference>
<comment type="caution">
    <text evidence="6">The sequence shown here is derived from an EMBL/GenBank/DDBJ whole genome shotgun (WGS) entry which is preliminary data.</text>
</comment>
<dbReference type="GO" id="GO:0008483">
    <property type="term" value="F:transaminase activity"/>
    <property type="evidence" value="ECO:0007669"/>
    <property type="project" value="UniProtKB-KW"/>
</dbReference>
<evidence type="ECO:0000313" key="7">
    <source>
        <dbReference type="Proteomes" id="UP000319836"/>
    </source>
</evidence>
<keyword evidence="3 6" id="KW-0808">Transferase</keyword>
<dbReference type="PANTHER" id="PTHR42832">
    <property type="entry name" value="AMINO ACID AMINOTRANSFERASE"/>
    <property type="match status" value="1"/>
</dbReference>
<dbReference type="GO" id="GO:0030170">
    <property type="term" value="F:pyridoxal phosphate binding"/>
    <property type="evidence" value="ECO:0007669"/>
    <property type="project" value="InterPro"/>
</dbReference>
<evidence type="ECO:0000256" key="2">
    <source>
        <dbReference type="ARBA" id="ARBA00022576"/>
    </source>
</evidence>
<evidence type="ECO:0000313" key="6">
    <source>
        <dbReference type="EMBL" id="TMQ70417.1"/>
    </source>
</evidence>
<dbReference type="SUPFAM" id="SSF53383">
    <property type="entry name" value="PLP-dependent transferases"/>
    <property type="match status" value="1"/>
</dbReference>
<dbReference type="PANTHER" id="PTHR42832:SF3">
    <property type="entry name" value="L-GLUTAMINE--4-(METHYLSULFANYL)-2-OXOBUTANOATE AMINOTRANSFERASE"/>
    <property type="match status" value="1"/>
</dbReference>
<evidence type="ECO:0000259" key="5">
    <source>
        <dbReference type="Pfam" id="PF00155"/>
    </source>
</evidence>
<protein>
    <submittedName>
        <fullName evidence="6">Aminotransferase class I/II-fold pyridoxal phosphate-dependent enzyme</fullName>
    </submittedName>
</protein>
<accession>A0A538U3F8</accession>
<reference evidence="6 7" key="1">
    <citation type="journal article" date="2019" name="Nat. Microbiol.">
        <title>Mediterranean grassland soil C-N compound turnover is dependent on rainfall and depth, and is mediated by genomically divergent microorganisms.</title>
        <authorList>
            <person name="Diamond S."/>
            <person name="Andeer P.F."/>
            <person name="Li Z."/>
            <person name="Crits-Christoph A."/>
            <person name="Burstein D."/>
            <person name="Anantharaman K."/>
            <person name="Lane K.R."/>
            <person name="Thomas B.C."/>
            <person name="Pan C."/>
            <person name="Northen T.R."/>
            <person name="Banfield J.F."/>
        </authorList>
    </citation>
    <scope>NUCLEOTIDE SEQUENCE [LARGE SCALE GENOMIC DNA]</scope>
    <source>
        <strain evidence="6">WS_10</strain>
    </source>
</reference>
<comment type="cofactor">
    <cofactor evidence="1">
        <name>pyridoxal 5'-phosphate</name>
        <dbReference type="ChEBI" id="CHEBI:597326"/>
    </cofactor>
</comment>
<name>A0A538U3F8_UNCEI</name>
<gene>
    <name evidence="6" type="ORF">E6K80_08560</name>
</gene>
<dbReference type="InterPro" id="IPR050881">
    <property type="entry name" value="LL-DAP_aminotransferase"/>
</dbReference>
<sequence>MDRRRPVQRRGRPRLQLRPGNPRAGASARRVLSAVQSRARVPDARGVPRRSLVKRAPLDPWLEGGAPYPFVALEQRARELAPPGVTPIHFGIGDPREETPEFIRRAMIASVPAVSSYPPVAGTAELRAACAGWARRRFGVTLDPERHVLPVNGSKEAVFSLAFAVVGSDAAQRAVVIPTPAYPVYEAGARLAGAEIVRTPLASNRGWRFDPASVPDEVWARTALLWLNVPHNPTGAILDARGFERVLETARRFGFWVASDIP</sequence>
<feature type="domain" description="Aminotransferase class I/classII large" evidence="5">
    <location>
        <begin position="88"/>
        <end position="260"/>
    </location>
</feature>
<feature type="compositionally biased region" description="Basic residues" evidence="4">
    <location>
        <begin position="1"/>
        <end position="15"/>
    </location>
</feature>
<evidence type="ECO:0000256" key="3">
    <source>
        <dbReference type="ARBA" id="ARBA00022679"/>
    </source>
</evidence>
<dbReference type="Gene3D" id="3.90.1150.10">
    <property type="entry name" value="Aspartate Aminotransferase, domain 1"/>
    <property type="match status" value="1"/>
</dbReference>